<dbReference type="Proteomes" id="UP000243579">
    <property type="component" value="Unassembled WGS sequence"/>
</dbReference>
<comment type="caution">
    <text evidence="1">The sequence shown here is derived from an EMBL/GenBank/DDBJ whole genome shotgun (WGS) entry which is preliminary data.</text>
</comment>
<keyword evidence="2" id="KW-1185">Reference proteome</keyword>
<evidence type="ECO:0000313" key="2">
    <source>
        <dbReference type="Proteomes" id="UP000243579"/>
    </source>
</evidence>
<dbReference type="OrthoDB" id="10521821at2759"/>
<reference evidence="1 2" key="1">
    <citation type="journal article" date="2014" name="Genome Biol. Evol.">
        <title>The secreted proteins of Achlya hypogyna and Thraustotheca clavata identify the ancestral oomycete secretome and reveal gene acquisitions by horizontal gene transfer.</title>
        <authorList>
            <person name="Misner I."/>
            <person name="Blouin N."/>
            <person name="Leonard G."/>
            <person name="Richards T.A."/>
            <person name="Lane C.E."/>
        </authorList>
    </citation>
    <scope>NUCLEOTIDE SEQUENCE [LARGE SCALE GENOMIC DNA]</scope>
    <source>
        <strain evidence="1 2">ATCC 48635</strain>
    </source>
</reference>
<dbReference type="AlphaFoldDB" id="A0A1V9Y514"/>
<proteinExistence type="predicted"/>
<feature type="non-terminal residue" evidence="1">
    <location>
        <position position="209"/>
    </location>
</feature>
<name>A0A1V9Y514_ACHHY</name>
<evidence type="ECO:0000313" key="1">
    <source>
        <dbReference type="EMBL" id="OQR80810.1"/>
    </source>
</evidence>
<gene>
    <name evidence="1" type="ORF">ACHHYP_17145</name>
</gene>
<organism evidence="1 2">
    <name type="scientific">Achlya hypogyna</name>
    <name type="common">Oomycete</name>
    <name type="synonym">Protoachlya hypogyna</name>
    <dbReference type="NCBI Taxonomy" id="1202772"/>
    <lineage>
        <taxon>Eukaryota</taxon>
        <taxon>Sar</taxon>
        <taxon>Stramenopiles</taxon>
        <taxon>Oomycota</taxon>
        <taxon>Saprolegniomycetes</taxon>
        <taxon>Saprolegniales</taxon>
        <taxon>Achlyaceae</taxon>
        <taxon>Achlya</taxon>
    </lineage>
</organism>
<accession>A0A1V9Y514</accession>
<protein>
    <submittedName>
        <fullName evidence="1">Uncharacterized protein</fullName>
    </submittedName>
</protein>
<dbReference type="EMBL" id="JNBR01002870">
    <property type="protein sequence ID" value="OQR80810.1"/>
    <property type="molecule type" value="Genomic_DNA"/>
</dbReference>
<sequence>MPAAVETLLRPYQATALPDTALLTSHLAELLIKNLADGQHEHLWTVAEAYGCTRSGFVNELTPEHVMHMVTEMRAVVRGYGYDFGESSEDDALAPLECAALNQANSCEGRPLSHLLAVVPQPEKATDLPGLMWHVLKHRLSFTRELCGGDDASATATPASSKAVRGRRAKTVASAKPEVLRALLTLISSLTPTARAEVHRLLLDRRCLV</sequence>